<keyword evidence="4 5" id="KW-0802">TPR repeat</keyword>
<keyword evidence="2" id="KW-0677">Repeat</keyword>
<evidence type="ECO:0000256" key="1">
    <source>
        <dbReference type="ARBA" id="ARBA00004196"/>
    </source>
</evidence>
<proteinExistence type="predicted"/>
<feature type="transmembrane region" description="Helical" evidence="6">
    <location>
        <begin position="120"/>
        <end position="141"/>
    </location>
</feature>
<dbReference type="NCBIfam" id="TIGR03142">
    <property type="entry name" value="cytochro_ccmI"/>
    <property type="match status" value="1"/>
</dbReference>
<name>A0A8I1GA47_9HYPH</name>
<dbReference type="RefSeq" id="WP_081796702.1">
    <property type="nucleotide sequence ID" value="NZ_JAEMUK010000013.1"/>
</dbReference>
<dbReference type="PROSITE" id="PS50005">
    <property type="entry name" value="TPR"/>
    <property type="match status" value="1"/>
</dbReference>
<keyword evidence="6" id="KW-0812">Transmembrane</keyword>
<protein>
    <submittedName>
        <fullName evidence="8">C-type cytochrome biogenesis protein CcmI</fullName>
    </submittedName>
</protein>
<keyword evidence="3" id="KW-0201">Cytochrome c-type biogenesis</keyword>
<dbReference type="InterPro" id="IPR017560">
    <property type="entry name" value="Cyt_c_biogenesis_CcmI"/>
</dbReference>
<gene>
    <name evidence="8" type="primary">ccmI</name>
    <name evidence="8" type="ORF">JDN41_07165</name>
</gene>
<comment type="caution">
    <text evidence="8">The sequence shown here is derived from an EMBL/GenBank/DDBJ whole genome shotgun (WGS) entry which is preliminary data.</text>
</comment>
<organism evidence="8 9">
    <name type="scientific">Rhodomicrobium udaipurense</name>
    <dbReference type="NCBI Taxonomy" id="1202716"/>
    <lineage>
        <taxon>Bacteria</taxon>
        <taxon>Pseudomonadati</taxon>
        <taxon>Pseudomonadota</taxon>
        <taxon>Alphaproteobacteria</taxon>
        <taxon>Hyphomicrobiales</taxon>
        <taxon>Hyphomicrobiaceae</taxon>
        <taxon>Rhodomicrobium</taxon>
    </lineage>
</organism>
<evidence type="ECO:0000313" key="8">
    <source>
        <dbReference type="EMBL" id="MBJ7543333.1"/>
    </source>
</evidence>
<dbReference type="Gene3D" id="1.25.40.10">
    <property type="entry name" value="Tetratricopeptide repeat domain"/>
    <property type="match status" value="2"/>
</dbReference>
<dbReference type="PANTHER" id="PTHR47870:SF1">
    <property type="entry name" value="CYTOCHROME C-TYPE BIOGENESIS PROTEIN CCMH"/>
    <property type="match status" value="1"/>
</dbReference>
<dbReference type="AlphaFoldDB" id="A0A8I1GA47"/>
<evidence type="ECO:0000256" key="6">
    <source>
        <dbReference type="SAM" id="Phobius"/>
    </source>
</evidence>
<dbReference type="Pfam" id="PF23914">
    <property type="entry name" value="TPR_CcmH_CycH"/>
    <property type="match status" value="1"/>
</dbReference>
<dbReference type="PANTHER" id="PTHR47870">
    <property type="entry name" value="CYTOCHROME C-TYPE BIOGENESIS PROTEIN CCMH"/>
    <property type="match status" value="1"/>
</dbReference>
<feature type="transmembrane region" description="Helical" evidence="6">
    <location>
        <begin position="29"/>
        <end position="47"/>
    </location>
</feature>
<evidence type="ECO:0000313" key="9">
    <source>
        <dbReference type="Proteomes" id="UP000623250"/>
    </source>
</evidence>
<comment type="subcellular location">
    <subcellularLocation>
        <location evidence="1">Cell envelope</location>
    </subcellularLocation>
</comment>
<sequence>MRLEQLDLVPTNWSFTALTPEAVGVLSRAMIWIIFALLTAGVILAVTRSLRRAPANAHAAASEVEVYKAQLAELDREAERGTVGQEETRQTRLELSRRLLRASRQGSAQSRGQGAGRSGAIAASATAALLALGTIATYVVYGQPGLRDMPLEARLNVAPEMQTLDVFIAKAERDLRQNPKDVAAWMRIAPVYFRNGLFDKAAESYARAIEYGGMDEEKLLGLGEALTFANDGSINDRARLAFEAAAKLDATSLRVRLWTGLIAEQDGRRGEAEKIYKAMLAGDLHPALRQLVSQRLAVLSAPAQSNDVAQASPDEQSKMIRGMVDGLAARLKENKSDLEGWLRLIRSYAVLKENDKAKDAAATARQAFASDAKALRDIEAAVNEAGLGVNGQGGQPKT</sequence>
<evidence type="ECO:0000256" key="4">
    <source>
        <dbReference type="ARBA" id="ARBA00022803"/>
    </source>
</evidence>
<dbReference type="InterPro" id="IPR056413">
    <property type="entry name" value="TPR_CcmH_CycH"/>
</dbReference>
<feature type="repeat" description="TPR" evidence="5">
    <location>
        <begin position="182"/>
        <end position="215"/>
    </location>
</feature>
<dbReference type="GO" id="GO:0017004">
    <property type="term" value="P:cytochrome complex assembly"/>
    <property type="evidence" value="ECO:0007669"/>
    <property type="project" value="UniProtKB-KW"/>
</dbReference>
<keyword evidence="9" id="KW-1185">Reference proteome</keyword>
<evidence type="ECO:0000259" key="7">
    <source>
        <dbReference type="Pfam" id="PF23914"/>
    </source>
</evidence>
<dbReference type="InterPro" id="IPR011990">
    <property type="entry name" value="TPR-like_helical_dom_sf"/>
</dbReference>
<accession>A0A8I1GA47</accession>
<keyword evidence="6" id="KW-0472">Membrane</keyword>
<dbReference type="EMBL" id="JAEMUK010000013">
    <property type="protein sequence ID" value="MBJ7543333.1"/>
    <property type="molecule type" value="Genomic_DNA"/>
</dbReference>
<evidence type="ECO:0000256" key="3">
    <source>
        <dbReference type="ARBA" id="ARBA00022748"/>
    </source>
</evidence>
<dbReference type="InterPro" id="IPR019734">
    <property type="entry name" value="TPR_rpt"/>
</dbReference>
<dbReference type="InterPro" id="IPR051263">
    <property type="entry name" value="C-type_cytochrome_biogenesis"/>
</dbReference>
<dbReference type="GO" id="GO:0005886">
    <property type="term" value="C:plasma membrane"/>
    <property type="evidence" value="ECO:0007669"/>
    <property type="project" value="TreeGrafter"/>
</dbReference>
<dbReference type="SUPFAM" id="SSF48452">
    <property type="entry name" value="TPR-like"/>
    <property type="match status" value="1"/>
</dbReference>
<feature type="domain" description="Cytochrome c-type biogenesis protein H TPR" evidence="7">
    <location>
        <begin position="173"/>
        <end position="280"/>
    </location>
</feature>
<dbReference type="Proteomes" id="UP000623250">
    <property type="component" value="Unassembled WGS sequence"/>
</dbReference>
<evidence type="ECO:0000256" key="2">
    <source>
        <dbReference type="ARBA" id="ARBA00022737"/>
    </source>
</evidence>
<dbReference type="GO" id="GO:0030313">
    <property type="term" value="C:cell envelope"/>
    <property type="evidence" value="ECO:0007669"/>
    <property type="project" value="UniProtKB-SubCell"/>
</dbReference>
<reference evidence="8 9" key="1">
    <citation type="submission" date="2020-12" db="EMBL/GenBank/DDBJ databases">
        <title>Revised draft genomes of Rhodomicrobium vannielii ATCC 17100 and Rhodomicrobium udaipurense JA643.</title>
        <authorList>
            <person name="Conners E.M."/>
            <person name="Davenport E.J."/>
            <person name="Bose A."/>
        </authorList>
    </citation>
    <scope>NUCLEOTIDE SEQUENCE [LARGE SCALE GENOMIC DNA]</scope>
    <source>
        <strain evidence="8 9">JA643</strain>
    </source>
</reference>
<evidence type="ECO:0000256" key="5">
    <source>
        <dbReference type="PROSITE-ProRule" id="PRU00339"/>
    </source>
</evidence>
<keyword evidence="6" id="KW-1133">Transmembrane helix</keyword>